<proteinExistence type="predicted"/>
<dbReference type="InterPro" id="IPR046109">
    <property type="entry name" value="DUF6046"/>
</dbReference>
<evidence type="ECO:0000313" key="3">
    <source>
        <dbReference type="Proteomes" id="UP000023482"/>
    </source>
</evidence>
<comment type="caution">
    <text evidence="2">The sequence shown here is derived from an EMBL/GenBank/DDBJ whole genome shotgun (WGS) entry which is preliminary data.</text>
</comment>
<protein>
    <recommendedName>
        <fullName evidence="1">DUF6046 domain-containing protein</fullName>
    </recommendedName>
</protein>
<accession>Z4X0L6</accession>
<gene>
    <name evidence="2" type="ORF">HMPREF0636_1078</name>
</gene>
<dbReference type="Pfam" id="PF19512">
    <property type="entry name" value="DUF6046"/>
    <property type="match status" value="1"/>
</dbReference>
<dbReference type="OrthoDB" id="1078482at2"/>
<organism evidence="2 3">
    <name type="scientific">Porphyromonas catoniae ATCC 51270</name>
    <dbReference type="NCBI Taxonomy" id="887901"/>
    <lineage>
        <taxon>Bacteria</taxon>
        <taxon>Pseudomonadati</taxon>
        <taxon>Bacteroidota</taxon>
        <taxon>Bacteroidia</taxon>
        <taxon>Bacteroidales</taxon>
        <taxon>Porphyromonadaceae</taxon>
        <taxon>Porphyromonas</taxon>
    </lineage>
</organism>
<feature type="domain" description="DUF6046" evidence="1">
    <location>
        <begin position="76"/>
        <end position="194"/>
    </location>
</feature>
<evidence type="ECO:0000259" key="1">
    <source>
        <dbReference type="Pfam" id="PF19512"/>
    </source>
</evidence>
<dbReference type="PATRIC" id="fig|887901.3.peg.234"/>
<dbReference type="EMBL" id="JDFF01000008">
    <property type="protein sequence ID" value="EWC93229.1"/>
    <property type="molecule type" value="Genomic_DNA"/>
</dbReference>
<keyword evidence="3" id="KW-1185">Reference proteome</keyword>
<evidence type="ECO:0000313" key="2">
    <source>
        <dbReference type="EMBL" id="EWC93229.1"/>
    </source>
</evidence>
<dbReference type="Proteomes" id="UP000023482">
    <property type="component" value="Unassembled WGS sequence"/>
</dbReference>
<dbReference type="AlphaFoldDB" id="Z4X0L6"/>
<reference evidence="2 3" key="1">
    <citation type="submission" date="2014-01" db="EMBL/GenBank/DDBJ databases">
        <authorList>
            <person name="Durkin A.S."/>
            <person name="McCorrison J."/>
            <person name="Torralba M."/>
            <person name="Gillis M."/>
            <person name="Haft D.H."/>
            <person name="Methe B."/>
            <person name="Sutton G."/>
            <person name="Nelson K.E."/>
        </authorList>
    </citation>
    <scope>NUCLEOTIDE SEQUENCE [LARGE SCALE GENOMIC DNA]</scope>
    <source>
        <strain evidence="2 3">ATCC 51270</strain>
    </source>
</reference>
<dbReference type="RefSeq" id="WP_052328681.1">
    <property type="nucleotide sequence ID" value="NZ_JDFF01000008.1"/>
</dbReference>
<name>Z4X0L6_9PORP</name>
<sequence>MPLNTIVPIALSAGKVLLYRFPNQPKGGFPQHGEAGEFTPSAVASPITDPAYWEGRYTLCPLRLRLDDGATLELQDAVVAMTRTKQITTTQVVGMQGTVKEYISNGDYDINIVVGLQGTEDGKLADVYPVDALRELRKYLEVDKPLQVQSAFFDVFDINRIVIRSVSITQDTASNYQELEISALSDNEYNVVSTDY</sequence>